<dbReference type="GO" id="GO:0003677">
    <property type="term" value="F:DNA binding"/>
    <property type="evidence" value="ECO:0007669"/>
    <property type="project" value="UniProtKB-KW"/>
</dbReference>
<sequence>MSRRVIRTYKLAVPGHLSQTCEELNRTAARIYNKTMSLVQKIHQKKGFWLSWLTADKYILRWAENIKIHVHSKQAFVQLYFQALKGYFKAAKKNQDAKPPHKKKRYLPFIWKESAVKLLPDGTLRLSLGKEREPFVVQTPLKPPLRIKQARLVFEDGYYLHLAIEVEIEEKNAGSGVMAADLGVLRPITCFDGKEVISYHGGVLSSTLRYRNKRLASFQSAIAECKKGSRRYNKLVSAKKRALRRLRNQINDIMHKITSSFIGLCLRKQIGTIVIGDVTGIRERADYSDNANQKIHQWQFRKLIEMIRYKAEQFGIEVKLISEANTSKTCPVCGAKNNPNGRRYHCEACGFEYHRDGVGAINIWKRYPGTGQVVAGLAPVRGVRFHPHLCGHGASLAPWKVA</sequence>
<evidence type="ECO:0000313" key="8">
    <source>
        <dbReference type="EMBL" id="ABQ46181.1"/>
    </source>
</evidence>
<feature type="domain" description="Probable transposase IS891/IS1136/IS1341" evidence="6">
    <location>
        <begin position="163"/>
        <end position="281"/>
    </location>
</feature>
<keyword evidence="5" id="KW-0233">DNA recombination</keyword>
<feature type="domain" description="Cas12f1-like TNB" evidence="7">
    <location>
        <begin position="300"/>
        <end position="363"/>
    </location>
</feature>
<dbReference type="InterPro" id="IPR024064">
    <property type="entry name" value="FdhE-like_sf"/>
</dbReference>
<dbReference type="RefSeq" id="WP_011942844.1">
    <property type="nucleotide sequence ID" value="NC_009486.1"/>
</dbReference>
<keyword evidence="3" id="KW-0815">Transposition</keyword>
<dbReference type="KEGG" id="tpt:Tpet_0152"/>
<comment type="similarity">
    <text evidence="2">In the N-terminal section; belongs to the transposase 2 family.</text>
</comment>
<evidence type="ECO:0000256" key="2">
    <source>
        <dbReference type="ARBA" id="ARBA00011044"/>
    </source>
</evidence>
<proteinExistence type="inferred from homology"/>
<dbReference type="NCBIfam" id="NF040570">
    <property type="entry name" value="guided_TnpB"/>
    <property type="match status" value="1"/>
</dbReference>
<gene>
    <name evidence="8" type="ordered locus">Tpet_0152</name>
</gene>
<dbReference type="InterPro" id="IPR010095">
    <property type="entry name" value="Cas12f1-like_TNB"/>
</dbReference>
<dbReference type="Proteomes" id="UP000006558">
    <property type="component" value="Chromosome"/>
</dbReference>
<dbReference type="SUPFAM" id="SSF144020">
    <property type="entry name" value="FdhE-like"/>
    <property type="match status" value="1"/>
</dbReference>
<dbReference type="PANTHER" id="PTHR30405">
    <property type="entry name" value="TRANSPOSASE"/>
    <property type="match status" value="1"/>
</dbReference>
<evidence type="ECO:0000259" key="6">
    <source>
        <dbReference type="Pfam" id="PF01385"/>
    </source>
</evidence>
<reference evidence="8 9" key="2">
    <citation type="journal article" date="2009" name="Proc. Natl. Acad. Sci. U.S.A.">
        <title>On the chimeric nature, thermophilic origin, and phylogenetic placement of the Thermotogales.</title>
        <authorList>
            <person name="Zhaxybayeva O."/>
            <person name="Swithers K.S."/>
            <person name="Lapierre P."/>
            <person name="Fournier G.P."/>
            <person name="Bickhart D.M."/>
            <person name="DeBoy R.T."/>
            <person name="Nelson K.E."/>
            <person name="Nesbo C.L."/>
            <person name="Doolittle W.F."/>
            <person name="Gogarten J.P."/>
            <person name="Noll K.M."/>
        </authorList>
    </citation>
    <scope>NUCLEOTIDE SEQUENCE [LARGE SCALE GENOMIC DNA]</scope>
    <source>
        <strain evidence="9">ATCC BAA-488 / DSM 13995 / JCM 10881 / RKU-1</strain>
    </source>
</reference>
<dbReference type="InterPro" id="IPR051399">
    <property type="entry name" value="RNA-guided_DNA_endo/Transpos"/>
</dbReference>
<dbReference type="Pfam" id="PF07282">
    <property type="entry name" value="Cas12f1-like_TNB"/>
    <property type="match status" value="1"/>
</dbReference>
<dbReference type="NCBIfam" id="TIGR01766">
    <property type="entry name" value="IS200/IS605 family accessory protein TnpB-like domain"/>
    <property type="match status" value="1"/>
</dbReference>
<dbReference type="PANTHER" id="PTHR30405:SF11">
    <property type="entry name" value="RNA-GUIDED DNA ENDONUCLEASE RV2885C-RELATED"/>
    <property type="match status" value="1"/>
</dbReference>
<dbReference type="HOGENOM" id="CLU_032903_16_5_0"/>
<evidence type="ECO:0000256" key="5">
    <source>
        <dbReference type="ARBA" id="ARBA00023172"/>
    </source>
</evidence>
<accession>A5IJ08</accession>
<dbReference type="eggNOG" id="COG0675">
    <property type="taxonomic scope" value="Bacteria"/>
</dbReference>
<reference evidence="9" key="1">
    <citation type="submission" date="2007-05" db="EMBL/GenBank/DDBJ databases">
        <title>Complete sequence of Thermotoga petrophila RKU-1.</title>
        <authorList>
            <consortium name="US DOE Joint Genome Institute"/>
            <person name="Copeland A."/>
            <person name="Lucas S."/>
            <person name="Lapidus A."/>
            <person name="Barry K."/>
            <person name="Glavina del Rio T."/>
            <person name="Dalin E."/>
            <person name="Tice H."/>
            <person name="Pitluck S."/>
            <person name="Sims D."/>
            <person name="Brettin T."/>
            <person name="Bruce D."/>
            <person name="Detter J.C."/>
            <person name="Han C."/>
            <person name="Tapia R."/>
            <person name="Schmutz J."/>
            <person name="Larimer F."/>
            <person name="Land M."/>
            <person name="Hauser L."/>
            <person name="Kyrpides N."/>
            <person name="Mikhailova N."/>
            <person name="Nelson K."/>
            <person name="Gogarten J.P."/>
            <person name="Noll K."/>
            <person name="Richardson P."/>
        </authorList>
    </citation>
    <scope>NUCLEOTIDE SEQUENCE [LARGE SCALE GENOMIC DNA]</scope>
    <source>
        <strain evidence="9">ATCC BAA-488 / DSM 13995 / JCM 10881 / RKU-1</strain>
    </source>
</reference>
<organism evidence="8 9">
    <name type="scientific">Thermotoga petrophila (strain ATCC BAA-488 / DSM 13995 / JCM 10881 / RKU-1)</name>
    <dbReference type="NCBI Taxonomy" id="390874"/>
    <lineage>
        <taxon>Bacteria</taxon>
        <taxon>Thermotogati</taxon>
        <taxon>Thermotogota</taxon>
        <taxon>Thermotogae</taxon>
        <taxon>Thermotogales</taxon>
        <taxon>Thermotogaceae</taxon>
        <taxon>Thermotoga</taxon>
    </lineage>
</organism>
<dbReference type="EMBL" id="CP000702">
    <property type="protein sequence ID" value="ABQ46181.1"/>
    <property type="molecule type" value="Genomic_DNA"/>
</dbReference>
<name>A5IJ08_THEP1</name>
<dbReference type="AlphaFoldDB" id="A5IJ08"/>
<protein>
    <submittedName>
        <fullName evidence="8">Transposase</fullName>
    </submittedName>
</protein>
<evidence type="ECO:0000256" key="4">
    <source>
        <dbReference type="ARBA" id="ARBA00023125"/>
    </source>
</evidence>
<evidence type="ECO:0000313" key="9">
    <source>
        <dbReference type="Proteomes" id="UP000006558"/>
    </source>
</evidence>
<evidence type="ECO:0000256" key="3">
    <source>
        <dbReference type="ARBA" id="ARBA00022578"/>
    </source>
</evidence>
<keyword evidence="4" id="KW-0238">DNA-binding</keyword>
<evidence type="ECO:0000259" key="7">
    <source>
        <dbReference type="Pfam" id="PF07282"/>
    </source>
</evidence>
<dbReference type="InterPro" id="IPR001959">
    <property type="entry name" value="Transposase"/>
</dbReference>
<evidence type="ECO:0000256" key="1">
    <source>
        <dbReference type="ARBA" id="ARBA00008761"/>
    </source>
</evidence>
<dbReference type="GO" id="GO:0006310">
    <property type="term" value="P:DNA recombination"/>
    <property type="evidence" value="ECO:0007669"/>
    <property type="project" value="UniProtKB-KW"/>
</dbReference>
<comment type="similarity">
    <text evidence="1">In the C-terminal section; belongs to the transposase 35 family.</text>
</comment>
<dbReference type="Pfam" id="PF01385">
    <property type="entry name" value="OrfB_IS605"/>
    <property type="match status" value="1"/>
</dbReference>
<dbReference type="GO" id="GO:0032196">
    <property type="term" value="P:transposition"/>
    <property type="evidence" value="ECO:0007669"/>
    <property type="project" value="UniProtKB-KW"/>
</dbReference>
<dbReference type="STRING" id="390874.Tpet_0152"/>